<evidence type="ECO:0000313" key="4">
    <source>
        <dbReference type="Proteomes" id="UP000289738"/>
    </source>
</evidence>
<feature type="region of interest" description="Disordered" evidence="1">
    <location>
        <begin position="536"/>
        <end position="581"/>
    </location>
</feature>
<name>A0A444Z220_ARAHY</name>
<dbReference type="InterPro" id="IPR018289">
    <property type="entry name" value="MULE_transposase_dom"/>
</dbReference>
<evidence type="ECO:0000313" key="3">
    <source>
        <dbReference type="EMBL" id="RYR08243.1"/>
    </source>
</evidence>
<accession>A0A444Z220</accession>
<dbReference type="Pfam" id="PF10551">
    <property type="entry name" value="MULE"/>
    <property type="match status" value="1"/>
</dbReference>
<dbReference type="PANTHER" id="PTHR47718:SF6">
    <property type="entry name" value="PROTEIN FAR1-RELATED SEQUENCE"/>
    <property type="match status" value="1"/>
</dbReference>
<proteinExistence type="predicted"/>
<reference evidence="3 4" key="1">
    <citation type="submission" date="2019-01" db="EMBL/GenBank/DDBJ databases">
        <title>Sequencing of cultivated peanut Arachis hypogaea provides insights into genome evolution and oil improvement.</title>
        <authorList>
            <person name="Chen X."/>
        </authorList>
    </citation>
    <scope>NUCLEOTIDE SEQUENCE [LARGE SCALE GENOMIC DNA]</scope>
    <source>
        <strain evidence="4">cv. Fuhuasheng</strain>
        <tissue evidence="3">Leaves</tissue>
    </source>
</reference>
<dbReference type="PANTHER" id="PTHR47718">
    <property type="entry name" value="OS01G0519700 PROTEIN"/>
    <property type="match status" value="1"/>
</dbReference>
<gene>
    <name evidence="3" type="ORF">Ahy_B05g075819</name>
</gene>
<protein>
    <recommendedName>
        <fullName evidence="2">MULE transposase domain-containing protein</fullName>
    </recommendedName>
</protein>
<feature type="region of interest" description="Disordered" evidence="1">
    <location>
        <begin position="349"/>
        <end position="460"/>
    </location>
</feature>
<dbReference type="STRING" id="3818.A0A444Z220"/>
<evidence type="ECO:0000256" key="1">
    <source>
        <dbReference type="SAM" id="MobiDB-lite"/>
    </source>
</evidence>
<feature type="compositionally biased region" description="Pro residues" evidence="1">
    <location>
        <begin position="388"/>
        <end position="400"/>
    </location>
</feature>
<dbReference type="AlphaFoldDB" id="A0A444Z220"/>
<sequence>MKFHYELFGDVLAFDATYHGNKYKKSLVVFSKTNHRKQTYIFGFVWLQDVEVRTYRWILLNLLDVIGQKKLNLIVTDGDKAMHAGIAEMMPSAKHRLCAWHLEKTYIQQVKEIEFQQVFKKAIYANFDVDKFKRYLKTSVKFLSVVKNTWVQLTYDIKKSWAIIYLRETFCAGYRTMSRCERINSFIKAFLKSTNSILELVHNLDRVVKDYRNNEVTTQFYYTYYTLVLTIVLDAIELSASKLYTRVVSRDVKKQIKGVATLLFQGRYIVDLGNDSREKARLFQYSALYSALSYVVTLGCEEIEDFSLARDAISNLVEILQHCCVKKDGSKVLLNQCGVRDPTMTATRVHQMTPPSPHGQPHSSFSSSNRHHLPAPLSVPPRKGRTPPTSPCRFPSPHPSSPTAHPTQSRRGLAESQSHRAHHHAESHSARAHHQAESQSAGAHHHRVAERQSPPRRSEGSPLLFYPCRPSHSSVFCFTAFASPPLPSMFCFTASLPICFNFADLQGMNSNEFNMGEGGENEFIGDPQQNLIEEEDEHVNDDTDFVGRVEPEPERNDVSDEDDEDDDVDAMEDEDIGGFEF</sequence>
<feature type="compositionally biased region" description="Acidic residues" evidence="1">
    <location>
        <begin position="559"/>
        <end position="581"/>
    </location>
</feature>
<comment type="caution">
    <text evidence="3">The sequence shown here is derived from an EMBL/GenBank/DDBJ whole genome shotgun (WGS) entry which is preliminary data.</text>
</comment>
<organism evidence="3 4">
    <name type="scientific">Arachis hypogaea</name>
    <name type="common">Peanut</name>
    <dbReference type="NCBI Taxonomy" id="3818"/>
    <lineage>
        <taxon>Eukaryota</taxon>
        <taxon>Viridiplantae</taxon>
        <taxon>Streptophyta</taxon>
        <taxon>Embryophyta</taxon>
        <taxon>Tracheophyta</taxon>
        <taxon>Spermatophyta</taxon>
        <taxon>Magnoliopsida</taxon>
        <taxon>eudicotyledons</taxon>
        <taxon>Gunneridae</taxon>
        <taxon>Pentapetalae</taxon>
        <taxon>rosids</taxon>
        <taxon>fabids</taxon>
        <taxon>Fabales</taxon>
        <taxon>Fabaceae</taxon>
        <taxon>Papilionoideae</taxon>
        <taxon>50 kb inversion clade</taxon>
        <taxon>dalbergioids sensu lato</taxon>
        <taxon>Dalbergieae</taxon>
        <taxon>Pterocarpus clade</taxon>
        <taxon>Arachis</taxon>
    </lineage>
</organism>
<dbReference type="Proteomes" id="UP000289738">
    <property type="component" value="Chromosome B05"/>
</dbReference>
<keyword evidence="4" id="KW-1185">Reference proteome</keyword>
<evidence type="ECO:0000259" key="2">
    <source>
        <dbReference type="Pfam" id="PF10551"/>
    </source>
</evidence>
<feature type="domain" description="MULE transposase" evidence="2">
    <location>
        <begin position="11"/>
        <end position="104"/>
    </location>
</feature>
<feature type="compositionally biased region" description="Basic and acidic residues" evidence="1">
    <location>
        <begin position="545"/>
        <end position="558"/>
    </location>
</feature>
<dbReference type="EMBL" id="SDMP01000015">
    <property type="protein sequence ID" value="RYR08243.1"/>
    <property type="molecule type" value="Genomic_DNA"/>
</dbReference>